<dbReference type="Proteomes" id="UP000594454">
    <property type="component" value="Chromosome 1"/>
</dbReference>
<dbReference type="OrthoDB" id="368507at2759"/>
<dbReference type="Pfam" id="PF16093">
    <property type="entry name" value="PAC4"/>
    <property type="match status" value="1"/>
</dbReference>
<organism evidence="1 2">
    <name type="scientific">Hermetia illucens</name>
    <name type="common">Black soldier fly</name>
    <dbReference type="NCBI Taxonomy" id="343691"/>
    <lineage>
        <taxon>Eukaryota</taxon>
        <taxon>Metazoa</taxon>
        <taxon>Ecdysozoa</taxon>
        <taxon>Arthropoda</taxon>
        <taxon>Hexapoda</taxon>
        <taxon>Insecta</taxon>
        <taxon>Pterygota</taxon>
        <taxon>Neoptera</taxon>
        <taxon>Endopterygota</taxon>
        <taxon>Diptera</taxon>
        <taxon>Brachycera</taxon>
        <taxon>Stratiomyomorpha</taxon>
        <taxon>Stratiomyidae</taxon>
        <taxon>Hermetiinae</taxon>
        <taxon>Hermetia</taxon>
    </lineage>
</organism>
<accession>A0A7R8YL38</accession>
<dbReference type="PANTHER" id="PTHR33559:SF1">
    <property type="entry name" value="PROTEASOME ASSEMBLY CHAPERONE 4"/>
    <property type="match status" value="1"/>
</dbReference>
<sequence length="179" mass="20121">MADSKSNGHKMESPSSIQLIIETLAVISEELEAFYCSLFERSLNSTLEAISCAARMPEVLSFQPSTFTAHLFQANISEANFVYRVLKMENSLFIYIAEAGFECLNELAVAMPMRNSDEVVATTITGPLLGCDSKELALKISKRLKKQIYLSCNVATDRLVRPLLEKHLVEQIKEHPDWF</sequence>
<keyword evidence="2" id="KW-1185">Reference proteome</keyword>
<proteinExistence type="predicted"/>
<dbReference type="AlphaFoldDB" id="A0A7R8YL38"/>
<gene>
    <name evidence="1" type="ORF">HERILL_LOCUS108</name>
</gene>
<name>A0A7R8YL38_HERIL</name>
<protein>
    <submittedName>
        <fullName evidence="1">Uncharacterized protein</fullName>
    </submittedName>
</protein>
<evidence type="ECO:0000313" key="2">
    <source>
        <dbReference type="Proteomes" id="UP000594454"/>
    </source>
</evidence>
<dbReference type="InParanoid" id="A0A7R8YL38"/>
<evidence type="ECO:0000313" key="1">
    <source>
        <dbReference type="EMBL" id="CAD7076708.1"/>
    </source>
</evidence>
<dbReference type="FunCoup" id="A0A7R8YL38">
    <property type="interactions" value="1"/>
</dbReference>
<dbReference type="PANTHER" id="PTHR33559">
    <property type="entry name" value="PROTEASOME ASSEMBLY CHAPERONE 4"/>
    <property type="match status" value="1"/>
</dbReference>
<dbReference type="EMBL" id="LR899009">
    <property type="protein sequence ID" value="CAD7076708.1"/>
    <property type="molecule type" value="Genomic_DNA"/>
</dbReference>
<dbReference type="InterPro" id="IPR032157">
    <property type="entry name" value="PAC4"/>
</dbReference>
<reference evidence="1 2" key="1">
    <citation type="submission" date="2020-11" db="EMBL/GenBank/DDBJ databases">
        <authorList>
            <person name="Wallbank WR R."/>
            <person name="Pardo Diaz C."/>
            <person name="Kozak K."/>
            <person name="Martin S."/>
            <person name="Jiggins C."/>
            <person name="Moest M."/>
            <person name="Warren A I."/>
            <person name="Generalovic N T."/>
            <person name="Byers J.R.P. K."/>
            <person name="Montejo-Kovacevich G."/>
            <person name="Yen C E."/>
        </authorList>
    </citation>
    <scope>NUCLEOTIDE SEQUENCE [LARGE SCALE GENOMIC DNA]</scope>
</reference>
<dbReference type="GO" id="GO:0043248">
    <property type="term" value="P:proteasome assembly"/>
    <property type="evidence" value="ECO:0007669"/>
    <property type="project" value="InterPro"/>
</dbReference>